<evidence type="ECO:0000313" key="4">
    <source>
        <dbReference type="Proteomes" id="UP001630127"/>
    </source>
</evidence>
<evidence type="ECO:0000313" key="3">
    <source>
        <dbReference type="EMBL" id="KAL3501184.1"/>
    </source>
</evidence>
<keyword evidence="2" id="KW-0472">Membrane</keyword>
<protein>
    <recommendedName>
        <fullName evidence="5">Transmembrane protein</fullName>
    </recommendedName>
</protein>
<keyword evidence="4" id="KW-1185">Reference proteome</keyword>
<keyword evidence="2" id="KW-0812">Transmembrane</keyword>
<comment type="caution">
    <text evidence="3">The sequence shown here is derived from an EMBL/GenBank/DDBJ whole genome shotgun (WGS) entry which is preliminary data.</text>
</comment>
<accession>A0ABD2Y5T3</accession>
<dbReference type="Proteomes" id="UP001630127">
    <property type="component" value="Unassembled WGS sequence"/>
</dbReference>
<dbReference type="PANTHER" id="PTHR33429:SF7">
    <property type="entry name" value="OS02G0708000 PROTEIN"/>
    <property type="match status" value="1"/>
</dbReference>
<name>A0ABD2Y5T3_9GENT</name>
<proteinExistence type="predicted"/>
<feature type="region of interest" description="Disordered" evidence="1">
    <location>
        <begin position="58"/>
        <end position="84"/>
    </location>
</feature>
<evidence type="ECO:0008006" key="5">
    <source>
        <dbReference type="Google" id="ProtNLM"/>
    </source>
</evidence>
<feature type="compositionally biased region" description="Basic residues" evidence="1">
    <location>
        <begin position="64"/>
        <end position="74"/>
    </location>
</feature>
<reference evidence="3 4" key="1">
    <citation type="submission" date="2024-11" db="EMBL/GenBank/DDBJ databases">
        <title>A near-complete genome assembly of Cinchona calisaya.</title>
        <authorList>
            <person name="Lian D.C."/>
            <person name="Zhao X.W."/>
            <person name="Wei L."/>
        </authorList>
    </citation>
    <scope>NUCLEOTIDE SEQUENCE [LARGE SCALE GENOMIC DNA]</scope>
    <source>
        <tissue evidence="3">Nenye</tissue>
    </source>
</reference>
<dbReference type="AlphaFoldDB" id="A0ABD2Y5T3"/>
<evidence type="ECO:0000256" key="2">
    <source>
        <dbReference type="SAM" id="Phobius"/>
    </source>
</evidence>
<feature type="region of interest" description="Disordered" evidence="1">
    <location>
        <begin position="1"/>
        <end position="21"/>
    </location>
</feature>
<dbReference type="PANTHER" id="PTHR33429">
    <property type="entry name" value="OS02G0708000 PROTEIN-RELATED"/>
    <property type="match status" value="1"/>
</dbReference>
<evidence type="ECO:0000256" key="1">
    <source>
        <dbReference type="SAM" id="MobiDB-lite"/>
    </source>
</evidence>
<gene>
    <name evidence="3" type="ORF">ACH5RR_035633</name>
</gene>
<feature type="transmembrane region" description="Helical" evidence="2">
    <location>
        <begin position="25"/>
        <end position="45"/>
    </location>
</feature>
<sequence length="144" mass="15970">MSQTLDVYPSPNIPTQTSSHSKGSFAPVLIVLAVIFVLVIISLVLGRICNRRYHNSKVAERSHGRGSHKKAKKAKQNDMLHHQSAGEGDIDIDIEFGFDKRFASSKVAANVDHFKGPSKMPPHGEHKGPVRFADDDHIEFRGFN</sequence>
<keyword evidence="2" id="KW-1133">Transmembrane helix</keyword>
<dbReference type="EMBL" id="JBJUIK010000015">
    <property type="protein sequence ID" value="KAL3501184.1"/>
    <property type="molecule type" value="Genomic_DNA"/>
</dbReference>
<organism evidence="3 4">
    <name type="scientific">Cinchona calisaya</name>
    <dbReference type="NCBI Taxonomy" id="153742"/>
    <lineage>
        <taxon>Eukaryota</taxon>
        <taxon>Viridiplantae</taxon>
        <taxon>Streptophyta</taxon>
        <taxon>Embryophyta</taxon>
        <taxon>Tracheophyta</taxon>
        <taxon>Spermatophyta</taxon>
        <taxon>Magnoliopsida</taxon>
        <taxon>eudicotyledons</taxon>
        <taxon>Gunneridae</taxon>
        <taxon>Pentapetalae</taxon>
        <taxon>asterids</taxon>
        <taxon>lamiids</taxon>
        <taxon>Gentianales</taxon>
        <taxon>Rubiaceae</taxon>
        <taxon>Cinchonoideae</taxon>
        <taxon>Cinchoneae</taxon>
        <taxon>Cinchona</taxon>
    </lineage>
</organism>